<organism evidence="1 2">
    <name type="scientific">Sphagnum jensenii</name>
    <dbReference type="NCBI Taxonomy" id="128206"/>
    <lineage>
        <taxon>Eukaryota</taxon>
        <taxon>Viridiplantae</taxon>
        <taxon>Streptophyta</taxon>
        <taxon>Embryophyta</taxon>
        <taxon>Bryophyta</taxon>
        <taxon>Sphagnophytina</taxon>
        <taxon>Sphagnopsida</taxon>
        <taxon>Sphagnales</taxon>
        <taxon>Sphagnaceae</taxon>
        <taxon>Sphagnum</taxon>
    </lineage>
</organism>
<reference evidence="1 2" key="1">
    <citation type="submission" date="2024-02" db="EMBL/GenBank/DDBJ databases">
        <authorList>
            <consortium name="ELIXIR-Norway"/>
            <consortium name="Elixir Norway"/>
        </authorList>
    </citation>
    <scope>NUCLEOTIDE SEQUENCE [LARGE SCALE GENOMIC DNA]</scope>
</reference>
<sequence>MVVVVAAAAAANGSSETEKRNCEEQASERACVWGWDMSALQIAATQRVCRGLVSLPSDTNWELSVFPLLGE</sequence>
<protein>
    <recommendedName>
        <fullName evidence="3">Secreted protein</fullName>
    </recommendedName>
</protein>
<evidence type="ECO:0000313" key="1">
    <source>
        <dbReference type="EMBL" id="CAK9255871.1"/>
    </source>
</evidence>
<accession>A0ABP0VPM3</accession>
<keyword evidence="2" id="KW-1185">Reference proteome</keyword>
<dbReference type="Proteomes" id="UP001497444">
    <property type="component" value="Chromosome 1"/>
</dbReference>
<evidence type="ECO:0000313" key="2">
    <source>
        <dbReference type="Proteomes" id="UP001497444"/>
    </source>
</evidence>
<dbReference type="EMBL" id="OZ020096">
    <property type="protein sequence ID" value="CAK9255871.1"/>
    <property type="molecule type" value="Genomic_DNA"/>
</dbReference>
<proteinExistence type="predicted"/>
<gene>
    <name evidence="1" type="ORF">CSSPJE1EN1_LOCUS1349</name>
</gene>
<evidence type="ECO:0008006" key="3">
    <source>
        <dbReference type="Google" id="ProtNLM"/>
    </source>
</evidence>
<name>A0ABP0VPM3_9BRYO</name>